<feature type="region of interest" description="Disordered" evidence="6">
    <location>
        <begin position="1229"/>
        <end position="1254"/>
    </location>
</feature>
<feature type="compositionally biased region" description="Basic and acidic residues" evidence="6">
    <location>
        <begin position="534"/>
        <end position="583"/>
    </location>
</feature>
<feature type="compositionally biased region" description="Polar residues" evidence="6">
    <location>
        <begin position="1115"/>
        <end position="1126"/>
    </location>
</feature>
<dbReference type="EMBL" id="CAWYQH010000001">
    <property type="protein sequence ID" value="CAK8672713.1"/>
    <property type="molecule type" value="Genomic_DNA"/>
</dbReference>
<feature type="compositionally biased region" description="Polar residues" evidence="6">
    <location>
        <begin position="280"/>
        <end position="308"/>
    </location>
</feature>
<evidence type="ECO:0000256" key="5">
    <source>
        <dbReference type="ARBA" id="ARBA00023212"/>
    </source>
</evidence>
<dbReference type="PANTHER" id="PTHR15073">
    <property type="entry name" value="MICROTUBULE-ASSOCIATED PROTEIN"/>
    <property type="match status" value="1"/>
</dbReference>
<feature type="region of interest" description="Disordered" evidence="6">
    <location>
        <begin position="359"/>
        <end position="589"/>
    </location>
</feature>
<feature type="compositionally biased region" description="Low complexity" evidence="6">
    <location>
        <begin position="489"/>
        <end position="504"/>
    </location>
</feature>
<evidence type="ECO:0000313" key="8">
    <source>
        <dbReference type="Proteomes" id="UP001642483"/>
    </source>
</evidence>
<feature type="compositionally biased region" description="Basic and acidic residues" evidence="6">
    <location>
        <begin position="124"/>
        <end position="136"/>
    </location>
</feature>
<sequence>MNLSNILEGNISIENQTHVSQSPANNNNRPDSLIDRTLSNVNAKGSSQSPYALHKEVNKENKNGVVNSPLTSSPSAPSKSFSLYSGTSLVSLRAPYAQPVLDASKVQKPKTSVDERIASVRERRLQQQQMHDDKASQRRALAEASQAKWEQSQEEKRLKMEENKDKEGHRRKEVEERKNKQLMEDKKHAEAIVARTDQQAQVVLRQKRNASADRTKRWSWGAGYAGSGSGGQFDISSSFSYSDSTRVTKRTPSNDAQKSRPLSMEFSSVYLRHGEGKGDTQLNSAIGTSASGSPATNRSSTINSKFSKSPLVMSTQHMAFASALRSYESPPHNTSKNNGDVSHLTEPNFMNSRLLAPTKASTARSIKHDSNDSHLSLSSSGPLRSRSSDRKYPTTGRPSSVRSDTSSTSSTYSSPRGLNERKSKPRTARAPSPSLNKTRPSQRAPSPALASSKRSPKAAGDSPKLKPLSPATNRTPESKETPKRRPSPARRSSPSPVSISRNTSIRNHQQLNKSTPPPIKPSLRPSPASSLKSETAKSGDKKKNQTKTSKEKKVESKPNKSVKLIEVKRNEEKHHVETNKEKPSATVEIVDVGASDGVIVTSSEEMNVTITVQSHDEDKLTQVVEIETNSKDQSDKQDTPNSIDEVHTTNGMPIVELTYENKAKQEEPEQHLSSTLEVDIIEKTMQKVEVTENKFNDQNKEIDLDLNLQDEINFALSSTQDSEVNSKSASSTKEHDIENIETSSDLSKDTENAEDNVGLERPVHYANLVEDQDFEQMTEVKASEISEKVIIEAKQELREEFLEVGKEENPNPEVYLVDNDETAEKEAETANEEVTNPAETKIRPETSDESFKVSDEETVEVKHEQFDSPVVNANETISATTPEASEIPFVEPKQQDQAEKNTEASPEKKSDIKNEINVPTGAPVETLKKQKKLSPEEQAYKDAIAAKRREMKEKREREEQERQERMRREAEEQQQREEAARQMAEEARLEQEKMMEEEKIRQQEIENKRKQEAEEAARKHEEYLRLQREKLEQKAREDAEKIRRERELAAQKKDEERMARKKRLEMIMRRTRGGGDSPTNTAANPSTSGELSSGNVTPSGGRSPYNSVTPDRVSSPVTVQGSTNRRSSAELHLPNSDVMRPMPGSSSSNSIASDDVETISLSKSTNNIQSHVPCQPIVAFAENVNGSVDDLTAVNGGNHFAPITQGNSREPLHNALDPLPIKTSTMQQDVENGNVPNNNYNAFEDASKKKRRNR</sequence>
<feature type="compositionally biased region" description="Polar residues" evidence="6">
    <location>
        <begin position="331"/>
        <end position="340"/>
    </location>
</feature>
<feature type="compositionally biased region" description="Low complexity" evidence="6">
    <location>
        <begin position="63"/>
        <end position="81"/>
    </location>
</feature>
<proteinExistence type="inferred from homology"/>
<evidence type="ECO:0000256" key="3">
    <source>
        <dbReference type="ARBA" id="ARBA00022490"/>
    </source>
</evidence>
<feature type="region of interest" description="Disordered" evidence="6">
    <location>
        <begin position="62"/>
        <end position="81"/>
    </location>
</feature>
<feature type="compositionally biased region" description="Low complexity" evidence="6">
    <location>
        <begin position="399"/>
        <end position="414"/>
    </location>
</feature>
<feature type="region of interest" description="Disordered" evidence="6">
    <location>
        <begin position="719"/>
        <end position="761"/>
    </location>
</feature>
<dbReference type="Pfam" id="PF05672">
    <property type="entry name" value="MAP7"/>
    <property type="match status" value="1"/>
</dbReference>
<feature type="compositionally biased region" description="Low complexity" evidence="6">
    <location>
        <begin position="373"/>
        <end position="385"/>
    </location>
</feature>
<feature type="region of interest" description="Disordered" evidence="6">
    <location>
        <begin position="627"/>
        <end position="651"/>
    </location>
</feature>
<feature type="compositionally biased region" description="Basic and acidic residues" evidence="6">
    <location>
        <begin position="840"/>
        <end position="866"/>
    </location>
</feature>
<keyword evidence="8" id="KW-1185">Reference proteome</keyword>
<evidence type="ECO:0000313" key="7">
    <source>
        <dbReference type="EMBL" id="CAK8672713.1"/>
    </source>
</evidence>
<keyword evidence="3" id="KW-0963">Cytoplasm</keyword>
<comment type="similarity">
    <text evidence="2">Belongs to the MAP7 family.</text>
</comment>
<comment type="subcellular location">
    <subcellularLocation>
        <location evidence="1">Cytoplasm</location>
        <location evidence="1">Cytoskeleton</location>
    </subcellularLocation>
</comment>
<evidence type="ECO:0000256" key="1">
    <source>
        <dbReference type="ARBA" id="ARBA00004245"/>
    </source>
</evidence>
<feature type="compositionally biased region" description="Low complexity" evidence="6">
    <location>
        <begin position="1232"/>
        <end position="1241"/>
    </location>
</feature>
<feature type="compositionally biased region" description="Basic and acidic residues" evidence="6">
    <location>
        <begin position="628"/>
        <end position="638"/>
    </location>
</feature>
<feature type="compositionally biased region" description="Polar residues" evidence="6">
    <location>
        <begin position="433"/>
        <end position="444"/>
    </location>
</feature>
<reference evidence="7 8" key="1">
    <citation type="submission" date="2024-02" db="EMBL/GenBank/DDBJ databases">
        <authorList>
            <person name="Daric V."/>
            <person name="Darras S."/>
        </authorList>
    </citation>
    <scope>NUCLEOTIDE SEQUENCE [LARGE SCALE GENOMIC DNA]</scope>
</reference>
<organism evidence="7 8">
    <name type="scientific">Clavelina lepadiformis</name>
    <name type="common">Light-bulb sea squirt</name>
    <name type="synonym">Ascidia lepadiformis</name>
    <dbReference type="NCBI Taxonomy" id="159417"/>
    <lineage>
        <taxon>Eukaryota</taxon>
        <taxon>Metazoa</taxon>
        <taxon>Chordata</taxon>
        <taxon>Tunicata</taxon>
        <taxon>Ascidiacea</taxon>
        <taxon>Aplousobranchia</taxon>
        <taxon>Clavelinidae</taxon>
        <taxon>Clavelina</taxon>
    </lineage>
</organism>
<feature type="region of interest" description="Disordered" evidence="6">
    <location>
        <begin position="124"/>
        <end position="182"/>
    </location>
</feature>
<dbReference type="PANTHER" id="PTHR15073:SF1">
    <property type="entry name" value="RETICULOCYTE-BINDING PROTEIN HOMOLOG 2A"/>
    <property type="match status" value="1"/>
</dbReference>
<keyword evidence="4" id="KW-0175">Coiled coil</keyword>
<feature type="region of interest" description="Disordered" evidence="6">
    <location>
        <begin position="240"/>
        <end position="260"/>
    </location>
</feature>
<feature type="region of interest" description="Disordered" evidence="6">
    <location>
        <begin position="822"/>
        <end position="1151"/>
    </location>
</feature>
<feature type="compositionally biased region" description="Polar residues" evidence="6">
    <location>
        <begin position="1077"/>
        <end position="1109"/>
    </location>
</feature>
<feature type="compositionally biased region" description="Basic and acidic residues" evidence="6">
    <location>
        <begin position="933"/>
        <end position="1068"/>
    </location>
</feature>
<feature type="region of interest" description="Disordered" evidence="6">
    <location>
        <begin position="274"/>
        <end position="308"/>
    </location>
</feature>
<keyword evidence="5" id="KW-0206">Cytoskeleton</keyword>
<protein>
    <submittedName>
        <fullName evidence="7">Uncharacterized protein</fullName>
    </submittedName>
</protein>
<name>A0ABP0EYZ7_CLALP</name>
<comment type="caution">
    <text evidence="7">The sequence shown here is derived from an EMBL/GenBank/DDBJ whole genome shotgun (WGS) entry which is preliminary data.</text>
</comment>
<accession>A0ABP0EYZ7</accession>
<dbReference type="InterPro" id="IPR051483">
    <property type="entry name" value="MAP7_domain-containing"/>
</dbReference>
<evidence type="ECO:0000256" key="6">
    <source>
        <dbReference type="SAM" id="MobiDB-lite"/>
    </source>
</evidence>
<feature type="region of interest" description="Disordered" evidence="6">
    <location>
        <begin position="327"/>
        <end position="346"/>
    </location>
</feature>
<feature type="region of interest" description="Disordered" evidence="6">
    <location>
        <begin position="14"/>
        <end position="33"/>
    </location>
</feature>
<evidence type="ECO:0000256" key="4">
    <source>
        <dbReference type="ARBA" id="ARBA00023054"/>
    </source>
</evidence>
<dbReference type="Proteomes" id="UP001642483">
    <property type="component" value="Unassembled WGS sequence"/>
</dbReference>
<feature type="compositionally biased region" description="Polar residues" evidence="6">
    <location>
        <begin position="871"/>
        <end position="883"/>
    </location>
</feature>
<evidence type="ECO:0000256" key="2">
    <source>
        <dbReference type="ARBA" id="ARBA00007525"/>
    </source>
</evidence>
<dbReference type="InterPro" id="IPR008604">
    <property type="entry name" value="MAP7_fam"/>
</dbReference>
<feature type="compositionally biased region" description="Basic and acidic residues" evidence="6">
    <location>
        <begin position="893"/>
        <end position="914"/>
    </location>
</feature>
<feature type="compositionally biased region" description="Polar residues" evidence="6">
    <location>
        <begin position="14"/>
        <end position="30"/>
    </location>
</feature>
<feature type="compositionally biased region" description="Polar residues" evidence="6">
    <location>
        <begin position="719"/>
        <end position="731"/>
    </location>
</feature>
<gene>
    <name evidence="7" type="ORF">CVLEPA_LOCUS2401</name>
</gene>
<feature type="compositionally biased region" description="Basic and acidic residues" evidence="6">
    <location>
        <begin position="151"/>
        <end position="182"/>
    </location>
</feature>